<sequence>MTLASHMPRKIVSKPRLLFRPDAVLGWRLTPNHGVRVGFRNGILQTINPEGWRHVPGSDQPSRHRLAFYGCSYTYGTGLADDETYTALLQRDLPGVRILNRGIGGHGTVQNLLQLRRDIAAGEIDAAVFAIICDHRFRNIAHPQRMRQYLSRDWYTLGVEHVPVAKLDARGQVQIIYPPIWQPALGNVNFDTFLPDEYMITTATLVVLELVQNTAKAAGLPLAFVLLDALDADFNTAICNRFPETRDISTPHDPAHRFLPRDIHPNMLANQLYAQRLAPVVTQLCDTVTNGRGL</sequence>
<name>A0A411YYL2_9RHOB</name>
<keyword evidence="2" id="KW-1185">Reference proteome</keyword>
<dbReference type="AlphaFoldDB" id="A0A411YYL2"/>
<evidence type="ECO:0000313" key="2">
    <source>
        <dbReference type="Proteomes" id="UP000284547"/>
    </source>
</evidence>
<evidence type="ECO:0008006" key="3">
    <source>
        <dbReference type="Google" id="ProtNLM"/>
    </source>
</evidence>
<dbReference type="RefSeq" id="WP_118155512.1">
    <property type="nucleotide sequence ID" value="NZ_QWEY01000011.1"/>
</dbReference>
<evidence type="ECO:0000313" key="1">
    <source>
        <dbReference type="EMBL" id="RGP35961.1"/>
    </source>
</evidence>
<reference evidence="1 2" key="1">
    <citation type="submission" date="2018-08" db="EMBL/GenBank/DDBJ databases">
        <title>Flavobacterium tibetense sp. nov., isolated from a wetland YonghuCo on Tibetan Plateau.</title>
        <authorList>
            <person name="Phurbu D."/>
            <person name="Lu H."/>
            <person name="Xing P."/>
        </authorList>
    </citation>
    <scope>NUCLEOTIDE SEQUENCE [LARGE SCALE GENOMIC DNA]</scope>
    <source>
        <strain evidence="1 2">DJC</strain>
    </source>
</reference>
<dbReference type="EMBL" id="QWEY01000011">
    <property type="protein sequence ID" value="RGP35961.1"/>
    <property type="molecule type" value="Genomic_DNA"/>
</dbReference>
<proteinExistence type="predicted"/>
<dbReference type="OrthoDB" id="1414387at2"/>
<dbReference type="GO" id="GO:0016788">
    <property type="term" value="F:hydrolase activity, acting on ester bonds"/>
    <property type="evidence" value="ECO:0007669"/>
    <property type="project" value="UniProtKB-ARBA"/>
</dbReference>
<organism evidence="1 2">
    <name type="scientific">Pseudotabrizicola alkalilacus</name>
    <dbReference type="NCBI Taxonomy" id="2305252"/>
    <lineage>
        <taxon>Bacteria</taxon>
        <taxon>Pseudomonadati</taxon>
        <taxon>Pseudomonadota</taxon>
        <taxon>Alphaproteobacteria</taxon>
        <taxon>Rhodobacterales</taxon>
        <taxon>Paracoccaceae</taxon>
        <taxon>Pseudotabrizicola</taxon>
    </lineage>
</organism>
<accession>A0A411YYL2</accession>
<dbReference type="SUPFAM" id="SSF52266">
    <property type="entry name" value="SGNH hydrolase"/>
    <property type="match status" value="1"/>
</dbReference>
<comment type="caution">
    <text evidence="1">The sequence shown here is derived from an EMBL/GenBank/DDBJ whole genome shotgun (WGS) entry which is preliminary data.</text>
</comment>
<dbReference type="InterPro" id="IPR036514">
    <property type="entry name" value="SGNH_hydro_sf"/>
</dbReference>
<dbReference type="Proteomes" id="UP000284547">
    <property type="component" value="Unassembled WGS sequence"/>
</dbReference>
<dbReference type="Gene3D" id="3.40.50.1110">
    <property type="entry name" value="SGNH hydrolase"/>
    <property type="match status" value="1"/>
</dbReference>
<protein>
    <recommendedName>
        <fullName evidence="3">SGNH/GDSL hydrolase family protein</fullName>
    </recommendedName>
</protein>
<gene>
    <name evidence="1" type="ORF">D1012_18055</name>
</gene>